<feature type="transmembrane region" description="Helical" evidence="1">
    <location>
        <begin position="58"/>
        <end position="75"/>
    </location>
</feature>
<reference evidence="2 3" key="1">
    <citation type="submission" date="2020-11" db="EMBL/GenBank/DDBJ databases">
        <title>Pseudonocardia abyssalis sp. nov. and Pseudonocardia oceani sp. nov., description and phylogenomic analysis of two novel actinomycetes isolated from the deep Southern Ocean.</title>
        <authorList>
            <person name="Parra J."/>
        </authorList>
    </citation>
    <scope>NUCLEOTIDE SEQUENCE [LARGE SCALE GENOMIC DNA]</scope>
    <source>
        <strain evidence="3">KRD185</strain>
    </source>
</reference>
<accession>A0ABS6U709</accession>
<evidence type="ECO:0000313" key="2">
    <source>
        <dbReference type="EMBL" id="MBW0127954.1"/>
    </source>
</evidence>
<gene>
    <name evidence="2" type="ORF">I4I82_09660</name>
</gene>
<organism evidence="2 3">
    <name type="scientific">Pseudonocardia oceani</name>
    <dbReference type="NCBI Taxonomy" id="2792013"/>
    <lineage>
        <taxon>Bacteria</taxon>
        <taxon>Bacillati</taxon>
        <taxon>Actinomycetota</taxon>
        <taxon>Actinomycetes</taxon>
        <taxon>Pseudonocardiales</taxon>
        <taxon>Pseudonocardiaceae</taxon>
        <taxon>Pseudonocardia</taxon>
    </lineage>
</organism>
<sequence>MGFPIRLERARAVVAVAFGVVGFVIALVAGIVVSVGLFSNRALFVGLVPSVAPGIGDITFLVGTALSAGLYAVLFRRSMAR</sequence>
<protein>
    <submittedName>
        <fullName evidence="2">Uncharacterized protein</fullName>
    </submittedName>
</protein>
<keyword evidence="1" id="KW-0812">Transmembrane</keyword>
<dbReference type="Proteomes" id="UP000694300">
    <property type="component" value="Unassembled WGS sequence"/>
</dbReference>
<evidence type="ECO:0000313" key="3">
    <source>
        <dbReference type="Proteomes" id="UP000694300"/>
    </source>
</evidence>
<name>A0ABS6U709_9PSEU</name>
<dbReference type="RefSeq" id="WP_218588932.1">
    <property type="nucleotide sequence ID" value="NZ_JADQDE010000006.1"/>
</dbReference>
<keyword evidence="1" id="KW-0472">Membrane</keyword>
<evidence type="ECO:0000256" key="1">
    <source>
        <dbReference type="SAM" id="Phobius"/>
    </source>
</evidence>
<dbReference type="EMBL" id="JADQDF010000001">
    <property type="protein sequence ID" value="MBW0127954.1"/>
    <property type="molecule type" value="Genomic_DNA"/>
</dbReference>
<feature type="transmembrane region" description="Helical" evidence="1">
    <location>
        <begin position="12"/>
        <end position="38"/>
    </location>
</feature>
<proteinExistence type="predicted"/>
<keyword evidence="3" id="KW-1185">Reference proteome</keyword>
<keyword evidence="1" id="KW-1133">Transmembrane helix</keyword>
<comment type="caution">
    <text evidence="2">The sequence shown here is derived from an EMBL/GenBank/DDBJ whole genome shotgun (WGS) entry which is preliminary data.</text>
</comment>